<dbReference type="AlphaFoldDB" id="A0A2Z2KLC3"/>
<dbReference type="PANTHER" id="PTHR42732">
    <property type="entry name" value="BETA-GALACTOSIDASE"/>
    <property type="match status" value="1"/>
</dbReference>
<dbReference type="GO" id="GO:0005975">
    <property type="term" value="P:carbohydrate metabolic process"/>
    <property type="evidence" value="ECO:0007669"/>
    <property type="project" value="InterPro"/>
</dbReference>
<dbReference type="SUPFAM" id="SSF51445">
    <property type="entry name" value="(Trans)glycosidases"/>
    <property type="match status" value="1"/>
</dbReference>
<name>A0A2Z2KLC3_9BACL</name>
<sequence>MDIIEELRCNSIRGSNYPQSAYWLDLLDERALCSGVRSCFDHVQHMTDPLVHERAMHMLEEMISYNFNHPSVLFWSVHNECDTNTSEGLGFTKLLTDRVRELDNSRLITYTTHRQAVWIPVCESRTKWINDSNDSVFRE</sequence>
<organism evidence="2 3">
    <name type="scientific">Paenibacillus donghaensis</name>
    <dbReference type="NCBI Taxonomy" id="414771"/>
    <lineage>
        <taxon>Bacteria</taxon>
        <taxon>Bacillati</taxon>
        <taxon>Bacillota</taxon>
        <taxon>Bacilli</taxon>
        <taxon>Bacillales</taxon>
        <taxon>Paenibacillaceae</taxon>
        <taxon>Paenibacillus</taxon>
    </lineage>
</organism>
<proteinExistence type="predicted"/>
<dbReference type="EMBL" id="CP021780">
    <property type="protein sequence ID" value="ASA20761.1"/>
    <property type="molecule type" value="Genomic_DNA"/>
</dbReference>
<dbReference type="Pfam" id="PF02836">
    <property type="entry name" value="Glyco_hydro_2_C"/>
    <property type="match status" value="1"/>
</dbReference>
<dbReference type="Proteomes" id="UP000249890">
    <property type="component" value="Chromosome"/>
</dbReference>
<gene>
    <name evidence="2" type="ORF">B9T62_08165</name>
</gene>
<dbReference type="KEGG" id="pdh:B9T62_08165"/>
<reference evidence="2 3" key="1">
    <citation type="submission" date="2017-06" db="EMBL/GenBank/DDBJ databases">
        <title>Complete genome sequence of Paenibacillus donghaensis KCTC 13049T isolated from East Sea sediment, South Korea.</title>
        <authorList>
            <person name="Jung B.K."/>
            <person name="Hong S.-J."/>
            <person name="Shin J.-H."/>
        </authorList>
    </citation>
    <scope>NUCLEOTIDE SEQUENCE [LARGE SCALE GENOMIC DNA]</scope>
    <source>
        <strain evidence="2 3">KCTC 13049</strain>
    </source>
</reference>
<dbReference type="PANTHER" id="PTHR42732:SF1">
    <property type="entry name" value="BETA-MANNOSIDASE"/>
    <property type="match status" value="1"/>
</dbReference>
<feature type="domain" description="Glycoside hydrolase family 2 catalytic" evidence="1">
    <location>
        <begin position="3"/>
        <end position="117"/>
    </location>
</feature>
<dbReference type="Gene3D" id="3.20.20.80">
    <property type="entry name" value="Glycosidases"/>
    <property type="match status" value="1"/>
</dbReference>
<dbReference type="InterPro" id="IPR017853">
    <property type="entry name" value="GH"/>
</dbReference>
<dbReference type="GO" id="GO:0004553">
    <property type="term" value="F:hydrolase activity, hydrolyzing O-glycosyl compounds"/>
    <property type="evidence" value="ECO:0007669"/>
    <property type="project" value="InterPro"/>
</dbReference>
<evidence type="ECO:0000259" key="1">
    <source>
        <dbReference type="Pfam" id="PF02836"/>
    </source>
</evidence>
<dbReference type="RefSeq" id="WP_087914779.1">
    <property type="nucleotide sequence ID" value="NZ_CP021780.1"/>
</dbReference>
<dbReference type="InterPro" id="IPR051913">
    <property type="entry name" value="GH2_Domain-Containing"/>
</dbReference>
<evidence type="ECO:0000313" key="3">
    <source>
        <dbReference type="Proteomes" id="UP000249890"/>
    </source>
</evidence>
<accession>A0A2Z2KLC3</accession>
<dbReference type="OrthoDB" id="9762066at2"/>
<keyword evidence="3" id="KW-1185">Reference proteome</keyword>
<dbReference type="InterPro" id="IPR006103">
    <property type="entry name" value="Glyco_hydro_2_cat"/>
</dbReference>
<protein>
    <recommendedName>
        <fullName evidence="1">Glycoside hydrolase family 2 catalytic domain-containing protein</fullName>
    </recommendedName>
</protein>
<evidence type="ECO:0000313" key="2">
    <source>
        <dbReference type="EMBL" id="ASA20761.1"/>
    </source>
</evidence>